<keyword evidence="1" id="KW-0269">Exonuclease</keyword>
<evidence type="ECO:0000313" key="1">
    <source>
        <dbReference type="EMBL" id="KAJ2800920.1"/>
    </source>
</evidence>
<comment type="caution">
    <text evidence="1">The sequence shown here is derived from an EMBL/GenBank/DDBJ whole genome shotgun (WGS) entry which is preliminary data.</text>
</comment>
<sequence>MEAVHQAKKTQAVIMPDDARVLLHVLHLRGLELFPDGSLVRDYGFPNARGADVSRPWAAPGLWSEAGVQSYPVSMVSTDLGGAWVNNPRFMEHEAVPLEQALAIKDRTFFLGRTPLYGSPGKVIGHTYDDAGCAVAVDLQLVANVDFGASKHSNFLGVNALTHLARTGCERYLPSYAVAREIGVSPLLLSRITSKMMLMDESKTGDSARVHVGLDLKFEAKRLKVSGFTKRGPSGWQFSDRAIDLIARYKAAFPRMFAQLEVTKSTSSLITAGECFRPEKPTDDVRAYISSEVKRVRQWLKDNIDRSTMVQVPIESDLLSKDQIAAIVAARAATRPTATKKVIIRGVRREAALRPIDAQHILKGQSLMVGHRVVYVSDRGGSVPFGAKGYIVGIHARESTQSQDTSANSNQVAKLNQEGVPADMISVVEILLDQPFIDGTTLEGRCPPQRGAVVRPYQILDLTSWGLGQNIASKPSALPRSVDAIVPAPDTVYQKRSAAAGQTADVAAKARVHFGRSARVSVVGAEGSNGVSSVSVPEPPQAPWAGHKPANPHQAAGDRDHASSIMSQLIGARPFKPSSVKPPVVASPAGDDDQHAQSIINKLLAGPMEKMSIGDNAKTTGAPLISHRPTGTPLIAHPPVAGQCPLVIEDEYLSDSMDEDDAGESARSKRVPAQPRVPVDARFYYNYSNDRPPVFDNRGRGRGHARGRGRGARGAPVNSSPGSYQARPPKDGPNAWRGRGRGRGSGNSLGQGRSDA</sequence>
<keyword evidence="1" id="KW-0540">Nuclease</keyword>
<dbReference type="EMBL" id="JANBUP010002309">
    <property type="protein sequence ID" value="KAJ2800920.1"/>
    <property type="molecule type" value="Genomic_DNA"/>
</dbReference>
<proteinExistence type="predicted"/>
<organism evidence="1 2">
    <name type="scientific">Coemansia furcata</name>
    <dbReference type="NCBI Taxonomy" id="417177"/>
    <lineage>
        <taxon>Eukaryota</taxon>
        <taxon>Fungi</taxon>
        <taxon>Fungi incertae sedis</taxon>
        <taxon>Zoopagomycota</taxon>
        <taxon>Kickxellomycotina</taxon>
        <taxon>Kickxellomycetes</taxon>
        <taxon>Kickxellales</taxon>
        <taxon>Kickxellaceae</taxon>
        <taxon>Coemansia</taxon>
    </lineage>
</organism>
<name>A0ACC1L5N7_9FUNG</name>
<reference evidence="1" key="1">
    <citation type="submission" date="2022-07" db="EMBL/GenBank/DDBJ databases">
        <title>Phylogenomic reconstructions and comparative analyses of Kickxellomycotina fungi.</title>
        <authorList>
            <person name="Reynolds N.K."/>
            <person name="Stajich J.E."/>
            <person name="Barry K."/>
            <person name="Grigoriev I.V."/>
            <person name="Crous P."/>
            <person name="Smith M.E."/>
        </authorList>
    </citation>
    <scope>NUCLEOTIDE SEQUENCE</scope>
    <source>
        <strain evidence="1">CBS 102833</strain>
    </source>
</reference>
<evidence type="ECO:0000313" key="2">
    <source>
        <dbReference type="Proteomes" id="UP001140096"/>
    </source>
</evidence>
<dbReference type="Proteomes" id="UP001140096">
    <property type="component" value="Unassembled WGS sequence"/>
</dbReference>
<protein>
    <submittedName>
        <fullName evidence="1">Exonuclease II Exo2</fullName>
    </submittedName>
</protein>
<keyword evidence="2" id="KW-1185">Reference proteome</keyword>
<accession>A0ACC1L5N7</accession>
<keyword evidence="1" id="KW-0378">Hydrolase</keyword>
<gene>
    <name evidence="1" type="primary">exo2_3</name>
    <name evidence="1" type="ORF">H4S07_005061</name>
</gene>